<sequence>MYTEGKSADKRTKVGKFAGAQGVSKMPKEYTSEKPIQCIISPTSFKKRIPKQDASVSYESHKSIYDEILSVLKEYTDQIAIMKKEPRKFVDSSEVLEKLSRAVYAWFDSVGIETIDHTGKTERDKIFRIMYDMLDDIGWGYAARASINFWPKGMPYTLDQYKTPMESGSFPTSLWKVIDQDDYFLGKCIYEDASMRCKEVSNFRIYMKAAFMRLMAGPSGRKLLDAVTEEKLPATMFYPTKEGCQPVDHFMSDLQSSTPATDDLEIKMKPMPISKVPIDIGMKDSAFLRKAIDWQRHLDVDVSVVARPREMTTEMADLKVDDIPKRKKMDDWLDIDSEPRFRETEGHYVLSPMFINVAEALLLHLYRHKPWKMAKFNDPRIYEQDTELSGWKDPKYMAVGLWLNEIRREHGLPEYKYTWIQKRKR</sequence>
<dbReference type="Proteomes" id="UP001185092">
    <property type="component" value="Unassembled WGS sequence"/>
</dbReference>
<dbReference type="RefSeq" id="WP_309937301.1">
    <property type="nucleotide sequence ID" value="NZ_AP025305.1"/>
</dbReference>
<comment type="caution">
    <text evidence="1">The sequence shown here is derived from an EMBL/GenBank/DDBJ whole genome shotgun (WGS) entry which is preliminary data.</text>
</comment>
<protein>
    <submittedName>
        <fullName evidence="1">Uncharacterized protein</fullName>
    </submittedName>
</protein>
<keyword evidence="2" id="KW-1185">Reference proteome</keyword>
<accession>A0AAE3XHK4</accession>
<dbReference type="EMBL" id="JAVDQD010000001">
    <property type="protein sequence ID" value="MDR6237831.1"/>
    <property type="molecule type" value="Genomic_DNA"/>
</dbReference>
<reference evidence="1" key="1">
    <citation type="submission" date="2023-07" db="EMBL/GenBank/DDBJ databases">
        <title>Genomic Encyclopedia of Type Strains, Phase IV (KMG-IV): sequencing the most valuable type-strain genomes for metagenomic binning, comparative biology and taxonomic classification.</title>
        <authorList>
            <person name="Goeker M."/>
        </authorList>
    </citation>
    <scope>NUCLEOTIDE SEQUENCE</scope>
    <source>
        <strain evidence="1">DSM 26174</strain>
    </source>
</reference>
<organism evidence="1 2">
    <name type="scientific">Aureibacter tunicatorum</name>
    <dbReference type="NCBI Taxonomy" id="866807"/>
    <lineage>
        <taxon>Bacteria</taxon>
        <taxon>Pseudomonadati</taxon>
        <taxon>Bacteroidota</taxon>
        <taxon>Cytophagia</taxon>
        <taxon>Cytophagales</taxon>
        <taxon>Persicobacteraceae</taxon>
        <taxon>Aureibacter</taxon>
    </lineage>
</organism>
<dbReference type="AlphaFoldDB" id="A0AAE3XHK4"/>
<proteinExistence type="predicted"/>
<evidence type="ECO:0000313" key="2">
    <source>
        <dbReference type="Proteomes" id="UP001185092"/>
    </source>
</evidence>
<evidence type="ECO:0000313" key="1">
    <source>
        <dbReference type="EMBL" id="MDR6237831.1"/>
    </source>
</evidence>
<name>A0AAE3XHK4_9BACT</name>
<gene>
    <name evidence="1" type="ORF">HNQ88_000807</name>
</gene>